<evidence type="ECO:0000256" key="1">
    <source>
        <dbReference type="ARBA" id="ARBA00008791"/>
    </source>
</evidence>
<dbReference type="AlphaFoldDB" id="A0A1B9B735"/>
<gene>
    <name evidence="4" type="ORF">A8F95_19385</name>
</gene>
<evidence type="ECO:0000313" key="5">
    <source>
        <dbReference type="Proteomes" id="UP000092578"/>
    </source>
</evidence>
<dbReference type="InterPro" id="IPR014729">
    <property type="entry name" value="Rossmann-like_a/b/a_fold"/>
</dbReference>
<comment type="subcellular location">
    <subcellularLocation>
        <location evidence="2">Cytoplasm</location>
    </subcellularLocation>
</comment>
<dbReference type="EMBL" id="MAYT01000004">
    <property type="protein sequence ID" value="OCA91888.1"/>
    <property type="molecule type" value="Genomic_DNA"/>
</dbReference>
<dbReference type="RefSeq" id="WP_065409710.1">
    <property type="nucleotide sequence ID" value="NZ_MAYT01000004.1"/>
</dbReference>
<evidence type="ECO:0000256" key="2">
    <source>
        <dbReference type="PIRNR" id="PIRNR006276"/>
    </source>
</evidence>
<dbReference type="GO" id="GO:0005737">
    <property type="term" value="C:cytoplasm"/>
    <property type="evidence" value="ECO:0007669"/>
    <property type="project" value="UniProtKB-SubCell"/>
</dbReference>
<evidence type="ECO:0000313" key="4">
    <source>
        <dbReference type="EMBL" id="OCA91888.1"/>
    </source>
</evidence>
<dbReference type="InterPro" id="IPR006016">
    <property type="entry name" value="UspA"/>
</dbReference>
<dbReference type="InterPro" id="IPR006015">
    <property type="entry name" value="Universal_stress_UspA"/>
</dbReference>
<dbReference type="CDD" id="cd00293">
    <property type="entry name" value="USP-like"/>
    <property type="match status" value="1"/>
</dbReference>
<keyword evidence="2" id="KW-0963">Cytoplasm</keyword>
<dbReference type="PANTHER" id="PTHR46268:SF6">
    <property type="entry name" value="UNIVERSAL STRESS PROTEIN UP12"/>
    <property type="match status" value="1"/>
</dbReference>
<name>A0A1B9B735_9BACI</name>
<comment type="similarity">
    <text evidence="1 2">Belongs to the universal stress protein A family.</text>
</comment>
<evidence type="ECO:0000259" key="3">
    <source>
        <dbReference type="Pfam" id="PF00582"/>
    </source>
</evidence>
<dbReference type="Gene3D" id="3.40.50.620">
    <property type="entry name" value="HUPs"/>
    <property type="match status" value="1"/>
</dbReference>
<dbReference type="PANTHER" id="PTHR46268">
    <property type="entry name" value="STRESS RESPONSE PROTEIN NHAX"/>
    <property type="match status" value="1"/>
</dbReference>
<organism evidence="4 5">
    <name type="scientific">Pseudobacillus wudalianchiensis</name>
    <dbReference type="NCBI Taxonomy" id="1743143"/>
    <lineage>
        <taxon>Bacteria</taxon>
        <taxon>Bacillati</taxon>
        <taxon>Bacillota</taxon>
        <taxon>Bacilli</taxon>
        <taxon>Bacillales</taxon>
        <taxon>Bacillaceae</taxon>
        <taxon>Pseudobacillus</taxon>
    </lineage>
</organism>
<dbReference type="SUPFAM" id="SSF52402">
    <property type="entry name" value="Adenine nucleotide alpha hydrolases-like"/>
    <property type="match status" value="1"/>
</dbReference>
<dbReference type="PRINTS" id="PR01438">
    <property type="entry name" value="UNVRSLSTRESS"/>
</dbReference>
<dbReference type="PIRSF" id="PIRSF006276">
    <property type="entry name" value="UspA"/>
    <property type="match status" value="1"/>
</dbReference>
<reference evidence="5" key="1">
    <citation type="submission" date="2016-05" db="EMBL/GenBank/DDBJ databases">
        <authorList>
            <person name="Liu B."/>
            <person name="Wang J."/>
            <person name="Zhu Y."/>
            <person name="Liu G."/>
            <person name="Chen Q."/>
            <person name="Chen Z."/>
            <person name="Lan J."/>
            <person name="Che J."/>
            <person name="Ge C."/>
            <person name="Shi H."/>
            <person name="Pan Z."/>
            <person name="Liu X."/>
        </authorList>
    </citation>
    <scope>NUCLEOTIDE SEQUENCE [LARGE SCALE GENOMIC DNA]</scope>
    <source>
        <strain evidence="5">FJAT-27215</strain>
    </source>
</reference>
<feature type="domain" description="UspA" evidence="3">
    <location>
        <begin position="4"/>
        <end position="144"/>
    </location>
</feature>
<sequence length="146" mass="15889">MTQYQNILVAVDGSEEAKTALIKAAKIAAEDKAQLIITHVIDMRYFARFQLYDDGSIITQAKTHGQELLEGYKEEAKQFGVEKVGTALEFGSPRSEIPGAIAKKYEADLIVVGATGLNAIERALIGSVSEAIIRHAACDILVVRNR</sequence>
<comment type="caution">
    <text evidence="4">The sequence shown here is derived from an EMBL/GenBank/DDBJ whole genome shotgun (WGS) entry which is preliminary data.</text>
</comment>
<proteinExistence type="inferred from homology"/>
<accession>A0A1B9B735</accession>
<dbReference type="Pfam" id="PF00582">
    <property type="entry name" value="Usp"/>
    <property type="match status" value="1"/>
</dbReference>
<dbReference type="Proteomes" id="UP000092578">
    <property type="component" value="Unassembled WGS sequence"/>
</dbReference>
<protein>
    <recommendedName>
        <fullName evidence="2">Universal stress protein</fullName>
    </recommendedName>
</protein>
<keyword evidence="5" id="KW-1185">Reference proteome</keyword>